<feature type="domain" description="Mannosylglycerate hydrolase MGH1-like glycoside hydrolase" evidence="1">
    <location>
        <begin position="433"/>
        <end position="538"/>
    </location>
</feature>
<dbReference type="PANTHER" id="PTHR10412">
    <property type="entry name" value="MANNOSYL-OLIGOSACCHARIDE GLUCOSIDASE"/>
    <property type="match status" value="1"/>
</dbReference>
<dbReference type="Proteomes" id="UP000599109">
    <property type="component" value="Unassembled WGS sequence"/>
</dbReference>
<dbReference type="EMBL" id="JAEQNE010000003">
    <property type="protein sequence ID" value="MBL0392572.1"/>
    <property type="molecule type" value="Genomic_DNA"/>
</dbReference>
<protein>
    <submittedName>
        <fullName evidence="2">Glucosidase</fullName>
    </submittedName>
</protein>
<dbReference type="Pfam" id="PF22422">
    <property type="entry name" value="MGH1-like_GH"/>
    <property type="match status" value="2"/>
</dbReference>
<dbReference type="Gene3D" id="1.50.10.10">
    <property type="match status" value="1"/>
</dbReference>
<dbReference type="GO" id="GO:0004573">
    <property type="term" value="F:Glc3Man9GlcNAc2 oligosaccharide glucosidase activity"/>
    <property type="evidence" value="ECO:0007669"/>
    <property type="project" value="InterPro"/>
</dbReference>
<reference evidence="2 3" key="1">
    <citation type="journal article" date="2017" name="Int. J. Syst. Evol. Microbiol.">
        <title>Ramlibacter monticola sp. nov., isolated from forest soil.</title>
        <authorList>
            <person name="Chaudhary D.K."/>
            <person name="Kim J."/>
        </authorList>
    </citation>
    <scope>NUCLEOTIDE SEQUENCE [LARGE SCALE GENOMIC DNA]</scope>
    <source>
        <strain evidence="2 3">KACC 19175</strain>
    </source>
</reference>
<evidence type="ECO:0000313" key="2">
    <source>
        <dbReference type="EMBL" id="MBL0392572.1"/>
    </source>
</evidence>
<name>A0A936Z2X0_9BURK</name>
<dbReference type="InterPro" id="IPR004888">
    <property type="entry name" value="Glycoside_hydrolase_63"/>
</dbReference>
<gene>
    <name evidence="2" type="ORF">JJ685_15640</name>
</gene>
<dbReference type="PANTHER" id="PTHR10412:SF10">
    <property type="entry name" value="GLYCOSYL HYDROLASE FAMILY 63 C-TERMINAL DOMAIN-CONTAINING PROTEIN"/>
    <property type="match status" value="1"/>
</dbReference>
<dbReference type="InterPro" id="IPR012341">
    <property type="entry name" value="6hp_glycosidase-like_sf"/>
</dbReference>
<dbReference type="AlphaFoldDB" id="A0A936Z2X0"/>
<dbReference type="GO" id="GO:0009311">
    <property type="term" value="P:oligosaccharide metabolic process"/>
    <property type="evidence" value="ECO:0007669"/>
    <property type="project" value="InterPro"/>
</dbReference>
<dbReference type="InterPro" id="IPR054491">
    <property type="entry name" value="MGH1-like_GH"/>
</dbReference>
<evidence type="ECO:0000313" key="3">
    <source>
        <dbReference type="Proteomes" id="UP000599109"/>
    </source>
</evidence>
<feature type="domain" description="Mannosylglycerate hydrolase MGH1-like glycoside hydrolase" evidence="1">
    <location>
        <begin position="704"/>
        <end position="874"/>
    </location>
</feature>
<accession>A0A936Z2X0</accession>
<organism evidence="2 3">
    <name type="scientific">Ramlibacter monticola</name>
    <dbReference type="NCBI Taxonomy" id="1926872"/>
    <lineage>
        <taxon>Bacteria</taxon>
        <taxon>Pseudomonadati</taxon>
        <taxon>Pseudomonadota</taxon>
        <taxon>Betaproteobacteria</taxon>
        <taxon>Burkholderiales</taxon>
        <taxon>Comamonadaceae</taxon>
        <taxon>Ramlibacter</taxon>
    </lineage>
</organism>
<proteinExistence type="predicted"/>
<dbReference type="RefSeq" id="WP_201675191.1">
    <property type="nucleotide sequence ID" value="NZ_JAEQNE010000003.1"/>
</dbReference>
<sequence length="909" mass="104384">MNPERERLDAARPGGPPWKLWGPYLSERQWGTVREDYSDNGDAWNHFPHDHARSRAYRWGEDGLAGLCDDGQRLCFALALWNGRDPILKERLFGLTNSEGNHGEDVKEYYFYLDNTPTHSYMKYLYKYPQDPYPYSDLVETNRRRSRREMEYELLDTGVFSEDRYFDVFVEYAKEGPADILIRITVCNRGVLEADLHVLPTLWFRNTWGRAGPRSEKPVLQSTDAPRGTRAIAAAHPTLGLYHLHCEGEAPLLFTENETNNLRLFPTQPNPTRWVKDGIEDFLLHGKAGAVNPDLTGTKASAHYRLKIAPQGSATLRLRLVEQAPASQGRAVRAAGFPFGAAFDHTLATRLQEADAFYASLTPPQASADEARVLRQALAGMLWSKQYYYFDLDEWLTEHQANFLRGGRKLMRNRGWVHMVNEGVLSMPDKWEYPWYAAWDLAFHTIALNMVDRDFAQEQLRMMLSERYLHPCGQIPAYEWNFSDVNPPVHAFATLFNYVQEKQLGSADVGKLQETFRKLLLNFSWWVNRKDGDGNNVFEGGFLGLDNIGVFDRSAPLPTGGSLEQADSTAWMCFFCQNMVEIALELAEHDASYEDEAARFMEHFFWIAGSMDRIGDNEDELWDEEDGFFYDLLRFPDNSVQRIKTRSMVGLLPLCATTVLPPDVGTRFPRFTRRLEDFVQRHGPILANLPPPTVPGARGRRLLGICNEKKLRSILTRMLDEQRFLSPYGIRSLSKWHEEHPYACQVHGERYEVKYLPAESDSGMFGGNSNWRGPIWLPLNVMLLRALLQFYLYYGNEFRIECPTGSGRSMNLFEVAMEISRRLTRIFLRDAQGRRPVYGGCETFQADPHWRDHVLFYEYFHGDNGAGLGASHQTGWTGLVAKLIQLQHVLDAEKVLEGGLRPIMHTYFR</sequence>
<evidence type="ECO:0000259" key="1">
    <source>
        <dbReference type="Pfam" id="PF22422"/>
    </source>
</evidence>
<keyword evidence="3" id="KW-1185">Reference proteome</keyword>
<dbReference type="InterPro" id="IPR008928">
    <property type="entry name" value="6-hairpin_glycosidase_sf"/>
</dbReference>
<comment type="caution">
    <text evidence="2">The sequence shown here is derived from an EMBL/GenBank/DDBJ whole genome shotgun (WGS) entry which is preliminary data.</text>
</comment>
<dbReference type="SUPFAM" id="SSF48208">
    <property type="entry name" value="Six-hairpin glycosidases"/>
    <property type="match status" value="1"/>
</dbReference>